<comment type="caution">
    <text evidence="1">The sequence shown here is derived from an EMBL/GenBank/DDBJ whole genome shotgun (WGS) entry which is preliminary data.</text>
</comment>
<keyword evidence="2" id="KW-1185">Reference proteome</keyword>
<dbReference type="EMBL" id="JABSTU010000002">
    <property type="protein sequence ID" value="KAH8036393.1"/>
    <property type="molecule type" value="Genomic_DNA"/>
</dbReference>
<reference evidence="1" key="2">
    <citation type="submission" date="2021-09" db="EMBL/GenBank/DDBJ databases">
        <authorList>
            <person name="Jia N."/>
            <person name="Wang J."/>
            <person name="Shi W."/>
            <person name="Du L."/>
            <person name="Sun Y."/>
            <person name="Zhan W."/>
            <person name="Jiang J."/>
            <person name="Wang Q."/>
            <person name="Zhang B."/>
            <person name="Ji P."/>
            <person name="Sakyi L.B."/>
            <person name="Cui X."/>
            <person name="Yuan T."/>
            <person name="Jiang B."/>
            <person name="Yang W."/>
            <person name="Lam T.T.-Y."/>
            <person name="Chang Q."/>
            <person name="Ding S."/>
            <person name="Wang X."/>
            <person name="Zhu J."/>
            <person name="Ruan X."/>
            <person name="Zhao L."/>
            <person name="Wei J."/>
            <person name="Que T."/>
            <person name="Du C."/>
            <person name="Cheng J."/>
            <person name="Dai P."/>
            <person name="Han X."/>
            <person name="Huang E."/>
            <person name="Gao Y."/>
            <person name="Liu J."/>
            <person name="Shao H."/>
            <person name="Ye R."/>
            <person name="Li L."/>
            <person name="Wei W."/>
            <person name="Wang X."/>
            <person name="Wang C."/>
            <person name="Huo Q."/>
            <person name="Li W."/>
            <person name="Guo W."/>
            <person name="Chen H."/>
            <person name="Chen S."/>
            <person name="Zhou L."/>
            <person name="Zhou L."/>
            <person name="Ni X."/>
            <person name="Tian J."/>
            <person name="Zhou Y."/>
            <person name="Sheng Y."/>
            <person name="Liu T."/>
            <person name="Pan Y."/>
            <person name="Xia L."/>
            <person name="Li J."/>
            <person name="Zhao F."/>
            <person name="Cao W."/>
        </authorList>
    </citation>
    <scope>NUCLEOTIDE SEQUENCE</scope>
    <source>
        <strain evidence="1">Rmic-2018</strain>
        <tissue evidence="1">Larvae</tissue>
    </source>
</reference>
<dbReference type="Proteomes" id="UP000821866">
    <property type="component" value="Chromosome 10"/>
</dbReference>
<name>A0A9J6EPR9_RHIMP</name>
<dbReference type="VEuPathDB" id="VectorBase:LOC119177918"/>
<gene>
    <name evidence="1" type="ORF">HPB51_000175</name>
</gene>
<evidence type="ECO:0000313" key="1">
    <source>
        <dbReference type="EMBL" id="KAH8036393.1"/>
    </source>
</evidence>
<accession>A0A9J6EPR9</accession>
<dbReference type="GO" id="GO:0003676">
    <property type="term" value="F:nucleic acid binding"/>
    <property type="evidence" value="ECO:0007669"/>
    <property type="project" value="InterPro"/>
</dbReference>
<organism evidence="1 2">
    <name type="scientific">Rhipicephalus microplus</name>
    <name type="common">Cattle tick</name>
    <name type="synonym">Boophilus microplus</name>
    <dbReference type="NCBI Taxonomy" id="6941"/>
    <lineage>
        <taxon>Eukaryota</taxon>
        <taxon>Metazoa</taxon>
        <taxon>Ecdysozoa</taxon>
        <taxon>Arthropoda</taxon>
        <taxon>Chelicerata</taxon>
        <taxon>Arachnida</taxon>
        <taxon>Acari</taxon>
        <taxon>Parasitiformes</taxon>
        <taxon>Ixodida</taxon>
        <taxon>Ixodoidea</taxon>
        <taxon>Ixodidae</taxon>
        <taxon>Rhipicephalinae</taxon>
        <taxon>Rhipicephalus</taxon>
        <taxon>Boophilus</taxon>
    </lineage>
</organism>
<reference evidence="1" key="1">
    <citation type="journal article" date="2020" name="Cell">
        <title>Large-Scale Comparative Analyses of Tick Genomes Elucidate Their Genetic Diversity and Vector Capacities.</title>
        <authorList>
            <consortium name="Tick Genome and Microbiome Consortium (TIGMIC)"/>
            <person name="Jia N."/>
            <person name="Wang J."/>
            <person name="Shi W."/>
            <person name="Du L."/>
            <person name="Sun Y."/>
            <person name="Zhan W."/>
            <person name="Jiang J.F."/>
            <person name="Wang Q."/>
            <person name="Zhang B."/>
            <person name="Ji P."/>
            <person name="Bell-Sakyi L."/>
            <person name="Cui X.M."/>
            <person name="Yuan T.T."/>
            <person name="Jiang B.G."/>
            <person name="Yang W.F."/>
            <person name="Lam T.T."/>
            <person name="Chang Q.C."/>
            <person name="Ding S.J."/>
            <person name="Wang X.J."/>
            <person name="Zhu J.G."/>
            <person name="Ruan X.D."/>
            <person name="Zhao L."/>
            <person name="Wei J.T."/>
            <person name="Ye R.Z."/>
            <person name="Que T.C."/>
            <person name="Du C.H."/>
            <person name="Zhou Y.H."/>
            <person name="Cheng J.X."/>
            <person name="Dai P.F."/>
            <person name="Guo W.B."/>
            <person name="Han X.H."/>
            <person name="Huang E.J."/>
            <person name="Li L.F."/>
            <person name="Wei W."/>
            <person name="Gao Y.C."/>
            <person name="Liu J.Z."/>
            <person name="Shao H.Z."/>
            <person name="Wang X."/>
            <person name="Wang C.C."/>
            <person name="Yang T.C."/>
            <person name="Huo Q.B."/>
            <person name="Li W."/>
            <person name="Chen H.Y."/>
            <person name="Chen S.E."/>
            <person name="Zhou L.G."/>
            <person name="Ni X.B."/>
            <person name="Tian J.H."/>
            <person name="Sheng Y."/>
            <person name="Liu T."/>
            <person name="Pan Y.S."/>
            <person name="Xia L.Y."/>
            <person name="Li J."/>
            <person name="Zhao F."/>
            <person name="Cao W.C."/>
        </authorList>
    </citation>
    <scope>NUCLEOTIDE SEQUENCE</scope>
    <source>
        <strain evidence="1">Rmic-2018</strain>
    </source>
</reference>
<dbReference type="InterPro" id="IPR036875">
    <property type="entry name" value="Znf_CCHC_sf"/>
</dbReference>
<protein>
    <submittedName>
        <fullName evidence="1">Uncharacterized protein</fullName>
    </submittedName>
</protein>
<dbReference type="GO" id="GO:0008270">
    <property type="term" value="F:zinc ion binding"/>
    <property type="evidence" value="ECO:0007669"/>
    <property type="project" value="InterPro"/>
</dbReference>
<proteinExistence type="predicted"/>
<dbReference type="AlphaFoldDB" id="A0A9J6EPR9"/>
<evidence type="ECO:0000313" key="2">
    <source>
        <dbReference type="Proteomes" id="UP000821866"/>
    </source>
</evidence>
<dbReference type="Gene3D" id="4.10.60.10">
    <property type="entry name" value="Zinc finger, CCHC-type"/>
    <property type="match status" value="1"/>
</dbReference>
<dbReference type="SUPFAM" id="SSF57756">
    <property type="entry name" value="Retrovirus zinc finger-like domains"/>
    <property type="match status" value="1"/>
</dbReference>
<sequence>MLRLKANVTLDNIPHQLRVGGELPLIVTTERAPRFWRCQQIGYIRRDCRVPRCDTCKRFGHAPGNCTKTYAAATLSTGSMDKSKLTMDEAEAEESVK</sequence>